<evidence type="ECO:0000256" key="6">
    <source>
        <dbReference type="ARBA" id="ARBA00023145"/>
    </source>
</evidence>
<feature type="region of interest" description="Disordered" evidence="8">
    <location>
        <begin position="307"/>
        <end position="365"/>
    </location>
</feature>
<dbReference type="InterPro" id="IPR002692">
    <property type="entry name" value="S45"/>
</dbReference>
<dbReference type="InterPro" id="IPR016181">
    <property type="entry name" value="Acyl_CoA_acyltransferase"/>
</dbReference>
<dbReference type="Proteomes" id="UP001596065">
    <property type="component" value="Unassembled WGS sequence"/>
</dbReference>
<evidence type="ECO:0000256" key="4">
    <source>
        <dbReference type="ARBA" id="ARBA00020586"/>
    </source>
</evidence>
<organism evidence="10 11">
    <name type="scientific">Streptomyces nogalater</name>
    <dbReference type="NCBI Taxonomy" id="38314"/>
    <lineage>
        <taxon>Bacteria</taxon>
        <taxon>Bacillati</taxon>
        <taxon>Actinomycetota</taxon>
        <taxon>Actinomycetes</taxon>
        <taxon>Kitasatosporales</taxon>
        <taxon>Streptomycetaceae</taxon>
        <taxon>Streptomyces</taxon>
    </lineage>
</organism>
<feature type="domain" description="Acyltransferase MbtK/IucB-like conserved" evidence="9">
    <location>
        <begin position="774"/>
        <end position="822"/>
    </location>
</feature>
<keyword evidence="10" id="KW-0808">Transferase</keyword>
<evidence type="ECO:0000313" key="10">
    <source>
        <dbReference type="EMBL" id="MFC5661036.1"/>
    </source>
</evidence>
<dbReference type="PANTHER" id="PTHR34218">
    <property type="entry name" value="PEPTIDASE S45 PENICILLIN AMIDASE"/>
    <property type="match status" value="1"/>
</dbReference>
<dbReference type="SMART" id="SM01006">
    <property type="entry name" value="AlcB"/>
    <property type="match status" value="1"/>
</dbReference>
<feature type="compositionally biased region" description="Basic and acidic residues" evidence="8">
    <location>
        <begin position="324"/>
        <end position="349"/>
    </location>
</feature>
<reference evidence="11" key="1">
    <citation type="journal article" date="2019" name="Int. J. Syst. Evol. Microbiol.">
        <title>The Global Catalogue of Microorganisms (GCM) 10K type strain sequencing project: providing services to taxonomists for standard genome sequencing and annotation.</title>
        <authorList>
            <consortium name="The Broad Institute Genomics Platform"/>
            <consortium name="The Broad Institute Genome Sequencing Center for Infectious Disease"/>
            <person name="Wu L."/>
            <person name="Ma J."/>
        </authorList>
    </citation>
    <scope>NUCLEOTIDE SEQUENCE [LARGE SCALE GENOMIC DNA]</scope>
    <source>
        <strain evidence="11">KCTC 5701</strain>
    </source>
</reference>
<evidence type="ECO:0000256" key="2">
    <source>
        <dbReference type="ARBA" id="ARBA00005102"/>
    </source>
</evidence>
<dbReference type="Gene3D" id="3.40.630.30">
    <property type="match status" value="1"/>
</dbReference>
<evidence type="ECO:0000256" key="7">
    <source>
        <dbReference type="ARBA" id="ARBA00031122"/>
    </source>
</evidence>
<dbReference type="Pfam" id="PF13523">
    <property type="entry name" value="Acetyltransf_8"/>
    <property type="match status" value="1"/>
</dbReference>
<comment type="similarity">
    <text evidence="3">Belongs to the peptidase S45 family.</text>
</comment>
<dbReference type="InterPro" id="IPR019432">
    <property type="entry name" value="Acyltransferase_MbtK/IucB-like"/>
</dbReference>
<sequence>MAIEIYRDAWGVPHLRASDARQLAHAQGLVTAHDRAWQLEVERHRAQGTSASFLGAEALSWDIFARRARLADTARRCFTALERRDPETADWVRAYVAGVNEGLAEGARRAPEFARVRLAPGRWQPWTPLGVWLGTHVLFAGFPAKLWREQAIRHLGPEAVGLFATDGTGTAGSNGWLVTGERTATGQALLAGDPHRFIEDPGVYQQIRLACPEFDVVGLAVPGVPGIPHFGHTGTVAWAITNAMADYQDLYRERLRRTGAGVEALGPDGTWQRAARHTETVHIASEPPLEIELIETPRGPVIAGGPEGLDAIVAPGAAGSGRGPEGDRPEGERPEEVRPVHAPEPEKRGAGSVRSGTARGAGSARDEAEALALRYPPRVTEDLGFSALLPLLRARTVTDVDRALDAWTEPVNVVQAADTAGGTLHRVAGKVPLRGETNRHHPVPAWLPGHDWSGTHETPYADPPTTDGIAVMANARGLATPLGVEFAPPHRAARIGALLDTRRTWTADDMAAIHTDTHLGSAAPLLERLTALTGLTPAAVALRDRLLDWDRRMDADSTDAAAFAALRHAVVRRLAAHPVFAPLAEPPAYPDVLLPWLALVPRVGHALEHLLQAKELYDIDRTAVVRDALEEVAAAPPARPWSATHRLAPWRALPGQPATGDAEPGLGGDHDCVLCTSAVPGVTDRAARGPAARYVWDLADRTGSRWVVPFGADGVPGSPHHHDQLPLWLKGELAPVVTDWDLLTPERTAPDTPRNPMTDLHVQHIDGYGTVRVRPVDPEGDAELLHAWVSDERAVFWGMNGLTRDQVAEIYAHMATLDTHHAHLVVKDGQPAALLQTYEPSADRVGECYDVRPGDIGVHLLLAPAGPGGAHPGWTSGLLKALTTYVLGVLDRQRIVIDPDVRNAKAIARFERQGFTRGPAVVLPEVDLPEVYLPEKHAQLAFLDRAVAFPG</sequence>
<evidence type="ECO:0000256" key="3">
    <source>
        <dbReference type="ARBA" id="ARBA00006586"/>
    </source>
</evidence>
<dbReference type="EMBL" id="JBHSOE010000133">
    <property type="protein sequence ID" value="MFC5661036.1"/>
    <property type="molecule type" value="Genomic_DNA"/>
</dbReference>
<dbReference type="InterPro" id="IPR029055">
    <property type="entry name" value="Ntn_hydrolases_N"/>
</dbReference>
<dbReference type="InterPro" id="IPR043146">
    <property type="entry name" value="Penicillin_amidase_N_B-knob"/>
</dbReference>
<evidence type="ECO:0000256" key="5">
    <source>
        <dbReference type="ARBA" id="ARBA00022801"/>
    </source>
</evidence>
<gene>
    <name evidence="10" type="ORF">ACFP3J_36980</name>
</gene>
<proteinExistence type="inferred from homology"/>
<comment type="function">
    <text evidence="1">Acyltransferase required for the direct transfer of medium- to long-chain fatty acyl moieties from a carrier protein (MbtL) on to the epsilon-amino group of lysine residue in the mycobactin core.</text>
</comment>
<dbReference type="Pfam" id="PF01804">
    <property type="entry name" value="Penicil_amidase"/>
    <property type="match status" value="1"/>
</dbReference>
<keyword evidence="6" id="KW-0865">Zymogen</keyword>
<name>A0ABW0WXM3_STRNO</name>
<protein>
    <recommendedName>
        <fullName evidence="4">Lysine N-acyltransferase MbtK</fullName>
    </recommendedName>
    <alternativeName>
        <fullName evidence="7">Mycobactin synthase protein K</fullName>
    </alternativeName>
</protein>
<dbReference type="Gene3D" id="1.10.439.10">
    <property type="entry name" value="Penicillin Amidohydrolase, domain 1"/>
    <property type="match status" value="1"/>
</dbReference>
<dbReference type="InterPro" id="IPR023343">
    <property type="entry name" value="Penicillin_amidase_dom1"/>
</dbReference>
<keyword evidence="11" id="KW-1185">Reference proteome</keyword>
<dbReference type="GO" id="GO:0016746">
    <property type="term" value="F:acyltransferase activity"/>
    <property type="evidence" value="ECO:0007669"/>
    <property type="project" value="UniProtKB-KW"/>
</dbReference>
<evidence type="ECO:0000256" key="8">
    <source>
        <dbReference type="SAM" id="MobiDB-lite"/>
    </source>
</evidence>
<dbReference type="SUPFAM" id="SSF56235">
    <property type="entry name" value="N-terminal nucleophile aminohydrolases (Ntn hydrolases)"/>
    <property type="match status" value="1"/>
</dbReference>
<comment type="caution">
    <text evidence="10">The sequence shown here is derived from an EMBL/GenBank/DDBJ whole genome shotgun (WGS) entry which is preliminary data.</text>
</comment>
<dbReference type="SUPFAM" id="SSF55729">
    <property type="entry name" value="Acyl-CoA N-acyltransferases (Nat)"/>
    <property type="match status" value="1"/>
</dbReference>
<dbReference type="Gene3D" id="2.30.120.10">
    <property type="match status" value="1"/>
</dbReference>
<dbReference type="PANTHER" id="PTHR34218:SF4">
    <property type="entry name" value="ACYL-HOMOSERINE LACTONE ACYLASE QUIP"/>
    <property type="match status" value="1"/>
</dbReference>
<comment type="pathway">
    <text evidence="2">Siderophore biosynthesis; mycobactin biosynthesis.</text>
</comment>
<keyword evidence="10" id="KW-0012">Acyltransferase</keyword>
<evidence type="ECO:0000313" key="11">
    <source>
        <dbReference type="Proteomes" id="UP001596065"/>
    </source>
</evidence>
<accession>A0ABW0WXM3</accession>
<evidence type="ECO:0000259" key="9">
    <source>
        <dbReference type="SMART" id="SM01006"/>
    </source>
</evidence>
<evidence type="ECO:0000256" key="1">
    <source>
        <dbReference type="ARBA" id="ARBA00003818"/>
    </source>
</evidence>
<keyword evidence="5" id="KW-0378">Hydrolase</keyword>
<dbReference type="Gene3D" id="3.60.20.10">
    <property type="entry name" value="Glutamine Phosphoribosylpyrophosphate, subunit 1, domain 1"/>
    <property type="match status" value="2"/>
</dbReference>
<dbReference type="RefSeq" id="WP_344351490.1">
    <property type="nucleotide sequence ID" value="NZ_BAAASM010000048.1"/>
</dbReference>